<evidence type="ECO:0000313" key="15">
    <source>
        <dbReference type="Proteomes" id="UP001209540"/>
    </source>
</evidence>
<feature type="compositionally biased region" description="Basic and acidic residues" evidence="12">
    <location>
        <begin position="448"/>
        <end position="501"/>
    </location>
</feature>
<dbReference type="GO" id="GO:0043130">
    <property type="term" value="F:ubiquitin binding"/>
    <property type="evidence" value="ECO:0007669"/>
    <property type="project" value="InterPro"/>
</dbReference>
<feature type="region of interest" description="Disordered" evidence="12">
    <location>
        <begin position="1031"/>
        <end position="1073"/>
    </location>
</feature>
<evidence type="ECO:0000256" key="11">
    <source>
        <dbReference type="PROSITE-ProRule" id="PRU00192"/>
    </source>
</evidence>
<feature type="region of interest" description="Disordered" evidence="12">
    <location>
        <begin position="759"/>
        <end position="1010"/>
    </location>
</feature>
<dbReference type="CDD" id="cd11773">
    <property type="entry name" value="SH3_Sla1p_1"/>
    <property type="match status" value="1"/>
</dbReference>
<dbReference type="InterPro" id="IPR013761">
    <property type="entry name" value="SAM/pointed_sf"/>
</dbReference>
<feature type="region of interest" description="Disordered" evidence="12">
    <location>
        <begin position="1221"/>
        <end position="1254"/>
    </location>
</feature>
<dbReference type="SUPFAM" id="SSF50044">
    <property type="entry name" value="SH3-domain"/>
    <property type="match status" value="3"/>
</dbReference>
<feature type="compositionally biased region" description="Low complexity" evidence="12">
    <location>
        <begin position="341"/>
        <end position="356"/>
    </location>
</feature>
<keyword evidence="8" id="KW-0967">Endosome</keyword>
<evidence type="ECO:0000256" key="9">
    <source>
        <dbReference type="ARBA" id="ARBA00023203"/>
    </source>
</evidence>
<evidence type="ECO:0000256" key="1">
    <source>
        <dbReference type="ARBA" id="ARBA00004125"/>
    </source>
</evidence>
<dbReference type="GO" id="GO:0006897">
    <property type="term" value="P:endocytosis"/>
    <property type="evidence" value="ECO:0007669"/>
    <property type="project" value="UniProtKB-KW"/>
</dbReference>
<feature type="domain" description="SH3" evidence="13">
    <location>
        <begin position="2"/>
        <end position="64"/>
    </location>
</feature>
<organism evidence="14 15">
    <name type="scientific">Phascolomyces articulosus</name>
    <dbReference type="NCBI Taxonomy" id="60185"/>
    <lineage>
        <taxon>Eukaryota</taxon>
        <taxon>Fungi</taxon>
        <taxon>Fungi incertae sedis</taxon>
        <taxon>Mucoromycota</taxon>
        <taxon>Mucoromycotina</taxon>
        <taxon>Mucoromycetes</taxon>
        <taxon>Mucorales</taxon>
        <taxon>Lichtheimiaceae</taxon>
        <taxon>Phascolomyces</taxon>
    </lineage>
</organism>
<evidence type="ECO:0000256" key="10">
    <source>
        <dbReference type="ARBA" id="ARBA00023212"/>
    </source>
</evidence>
<feature type="compositionally biased region" description="Low complexity" evidence="12">
    <location>
        <begin position="908"/>
        <end position="963"/>
    </location>
</feature>
<dbReference type="GO" id="GO:0030479">
    <property type="term" value="C:actin cortical patch"/>
    <property type="evidence" value="ECO:0007669"/>
    <property type="project" value="UniProtKB-SubCell"/>
</dbReference>
<dbReference type="AlphaFoldDB" id="A0AAD5JK41"/>
<evidence type="ECO:0000256" key="8">
    <source>
        <dbReference type="ARBA" id="ARBA00022753"/>
    </source>
</evidence>
<sequence length="1254" mass="139888">MKYVAVCKALYDYGARTSDEIDINEGDIVYVIEKEDDDWWRAELKSANGTSPIGLVPATYLEEVEPIGQVRAEYDYDAQHEEELSFKEGQEMLVLELDDPDWLLVRLTNNGQIGLAPSNYVDTISDNNNRAVPPSTAAAVEEQAYEEEEHYQQPDAVVPPVPLPVPVAIPPATAPRPPTSTPPQGVSTSSLIVSPTVTPVLTHATGSRIESSPEDEAQSWTVHEYDPIKKKKKKSKGSLLVGTGMICYGSETDKTLPVQQYPILDVTKYLFDGKTLHIEVSGDRSAVLDLQASSKSEAKAILVKITDSRNIAQVAATTRVNAQQQQQHEQEEDEQPPAMPARPGRQQQQQQQQNQQHEPESESEPAQPACEPKWGFIQYAFEAEAGEELTVDENEQVLVVDYVRTDGWWRVERTNGQQGLVPETYVAFDDGQQREDSSVAAAAAQQQRLDEEERARRLVAEQEERQRRQREQEEAAARQRAEEEKQRRRAEEEEERKRKIQQEAAQRAEATRQRQLQAEAEKRKNLQRQSTMPTRTSAASDTSRANGLTRSQSVAATARQDLPKPDPTKVRTWTDRSGAFKVDAQFISLLDGKFRLHKVNGVKIDVPVDKMSTEDVNYVERKLGRSLSGGSVSALGELTAPENTPPMPPRPQPTAGSGGAAASSSSSAAANRSGPVPPSQEHAQPVFGRKQQKKTNPNWDWFDWFMMVGVSMDDALKYSATFQSDKLDDSDLPNLTHKRMKMLGIKENHVQRIERYLETENPEPPSDGEGEEEKEIQKQTSTDHLQKDEELARKLYREMNGAEAPKARSKPTPTQTASKDIHPDLLEFIGTQFTSSPSTNNQQQAASNNKPQGDLIGFEDDAWAPRESTQPSAKATSPPKQPQQPIEPIKAAPSPQQQAPPPQPQPQAAPLVVQQQPPQQQQQVQYQQPQLTAQQVVSHPQPQQPIQYEQTPPQMKQQVVMPPRQRPVSVLKHTADPTLSRWQQSTNTGNQQQQQPLQGQQTGGAQIQMQMQQPAGQQVYVQPIDQMQQQQLQPLPQQQQQFIPQQQSQQYPMQTGQQQQTMLSPPQMMQPQQQLQQPVQQQQWQTQMLQPNMTGVPSMQQQPTVMYQQPMQTSTVPLASILPQPLQPTGNAPQQQGFVGVQPTGARNWATATPENPFGSPMDSPGPLSPQRTGVQFSTPNANMFTQSPMQAQPTGFLQPQMTGVPNNNQFDSLDKYSAFKNMSQQQQTPSVFTSAGSMAHGQSGFPNQQQRGW</sequence>
<evidence type="ECO:0000256" key="7">
    <source>
        <dbReference type="ARBA" id="ARBA00022583"/>
    </source>
</evidence>
<dbReference type="PRINTS" id="PR00452">
    <property type="entry name" value="SH3DOMAIN"/>
</dbReference>
<dbReference type="Pfam" id="PF00018">
    <property type="entry name" value="SH3_1"/>
    <property type="match status" value="3"/>
</dbReference>
<dbReference type="InterPro" id="IPR035800">
    <property type="entry name" value="Sla1_SH3_1"/>
</dbReference>
<keyword evidence="6 11" id="KW-0728">SH3 domain</keyword>
<dbReference type="InterPro" id="IPR056996">
    <property type="entry name" value="PH_SLA1"/>
</dbReference>
<dbReference type="GO" id="GO:0042802">
    <property type="term" value="F:identical protein binding"/>
    <property type="evidence" value="ECO:0007669"/>
    <property type="project" value="InterPro"/>
</dbReference>
<keyword evidence="7" id="KW-0254">Endocytosis</keyword>
<feature type="compositionally biased region" description="Basic and acidic residues" evidence="12">
    <location>
        <begin position="561"/>
        <end position="572"/>
    </location>
</feature>
<feature type="compositionally biased region" description="Low complexity" evidence="12">
    <location>
        <begin position="502"/>
        <end position="518"/>
    </location>
</feature>
<feature type="region of interest" description="Disordered" evidence="12">
    <location>
        <begin position="171"/>
        <end position="190"/>
    </location>
</feature>
<evidence type="ECO:0000256" key="3">
    <source>
        <dbReference type="ARBA" id="ARBA00004413"/>
    </source>
</evidence>
<feature type="compositionally biased region" description="Low complexity" evidence="12">
    <location>
        <begin position="983"/>
        <end position="1010"/>
    </location>
</feature>
<dbReference type="GO" id="GO:0010008">
    <property type="term" value="C:endosome membrane"/>
    <property type="evidence" value="ECO:0007669"/>
    <property type="project" value="UniProtKB-SubCell"/>
</dbReference>
<keyword evidence="10" id="KW-0963">Cytoplasm</keyword>
<dbReference type="PANTHER" id="PTHR15735">
    <property type="entry name" value="FCH AND DOUBLE SH3 DOMAINS PROTEIN"/>
    <property type="match status" value="1"/>
</dbReference>
<feature type="compositionally biased region" description="Polar residues" evidence="12">
    <location>
        <begin position="1221"/>
        <end position="1237"/>
    </location>
</feature>
<accession>A0AAD5JK41</accession>
<dbReference type="PANTHER" id="PTHR15735:SF21">
    <property type="entry name" value="PROTEIN NERVOUS WRECK"/>
    <property type="match status" value="1"/>
</dbReference>
<comment type="subcellular location">
    <subcellularLocation>
        <location evidence="3">Cell membrane</location>
        <topology evidence="3">Peripheral membrane protein</topology>
        <orientation evidence="3">Cytoplasmic side</orientation>
    </subcellularLocation>
    <subcellularLocation>
        <location evidence="2">Cytoplasm</location>
        <location evidence="2">Cytoskeleton</location>
        <location evidence="2">Actin patch</location>
    </subcellularLocation>
    <subcellularLocation>
        <location evidence="1">Endosome membrane</location>
        <topology evidence="1">Peripheral membrane protein</topology>
        <orientation evidence="1">Cytoplasmic side</orientation>
    </subcellularLocation>
</comment>
<feature type="domain" description="SH3" evidence="13">
    <location>
        <begin position="65"/>
        <end position="126"/>
    </location>
</feature>
<evidence type="ECO:0000256" key="5">
    <source>
        <dbReference type="ARBA" id="ARBA00020357"/>
    </source>
</evidence>
<evidence type="ECO:0000256" key="6">
    <source>
        <dbReference type="ARBA" id="ARBA00022443"/>
    </source>
</evidence>
<feature type="compositionally biased region" description="Low complexity" evidence="12">
    <location>
        <begin position="883"/>
        <end position="897"/>
    </location>
</feature>
<keyword evidence="10" id="KW-0206">Cytoskeleton</keyword>
<evidence type="ECO:0000256" key="12">
    <source>
        <dbReference type="SAM" id="MobiDB-lite"/>
    </source>
</evidence>
<dbReference type="Pfam" id="PF03983">
    <property type="entry name" value="SHD1"/>
    <property type="match status" value="1"/>
</dbReference>
<name>A0AAD5JK41_9FUNG</name>
<dbReference type="Gene3D" id="2.30.30.40">
    <property type="entry name" value="SH3 Domains"/>
    <property type="match status" value="3"/>
</dbReference>
<feature type="domain" description="SH3" evidence="13">
    <location>
        <begin position="370"/>
        <end position="431"/>
    </location>
</feature>
<dbReference type="EMBL" id="JAIXMP010000075">
    <property type="protein sequence ID" value="KAI9243333.1"/>
    <property type="molecule type" value="Genomic_DNA"/>
</dbReference>
<dbReference type="Gene3D" id="1.10.150.50">
    <property type="entry name" value="Transcription Factor, Ets-1"/>
    <property type="match status" value="1"/>
</dbReference>
<reference evidence="14" key="1">
    <citation type="journal article" date="2022" name="IScience">
        <title>Evolution of zygomycete secretomes and the origins of terrestrial fungal ecologies.</title>
        <authorList>
            <person name="Chang Y."/>
            <person name="Wang Y."/>
            <person name="Mondo S."/>
            <person name="Ahrendt S."/>
            <person name="Andreopoulos W."/>
            <person name="Barry K."/>
            <person name="Beard J."/>
            <person name="Benny G.L."/>
            <person name="Blankenship S."/>
            <person name="Bonito G."/>
            <person name="Cuomo C."/>
            <person name="Desiro A."/>
            <person name="Gervers K.A."/>
            <person name="Hundley H."/>
            <person name="Kuo A."/>
            <person name="LaButti K."/>
            <person name="Lang B.F."/>
            <person name="Lipzen A."/>
            <person name="O'Donnell K."/>
            <person name="Pangilinan J."/>
            <person name="Reynolds N."/>
            <person name="Sandor L."/>
            <person name="Smith M.E."/>
            <person name="Tsang A."/>
            <person name="Grigoriev I.V."/>
            <person name="Stajich J.E."/>
            <person name="Spatafora J.W."/>
        </authorList>
    </citation>
    <scope>NUCLEOTIDE SEQUENCE</scope>
    <source>
        <strain evidence="14">RSA 2281</strain>
    </source>
</reference>
<dbReference type="Proteomes" id="UP001209540">
    <property type="component" value="Unassembled WGS sequence"/>
</dbReference>
<dbReference type="Pfam" id="PF24081">
    <property type="entry name" value="PH_SLA1"/>
    <property type="match status" value="1"/>
</dbReference>
<comment type="caution">
    <text evidence="14">The sequence shown here is derived from an EMBL/GenBank/DDBJ whole genome shotgun (WGS) entry which is preliminary data.</text>
</comment>
<feature type="compositionally biased region" description="Low complexity" evidence="12">
    <location>
        <begin position="660"/>
        <end position="670"/>
    </location>
</feature>
<dbReference type="InterPro" id="IPR001452">
    <property type="entry name" value="SH3_domain"/>
</dbReference>
<feature type="region of interest" description="Disordered" evidence="12">
    <location>
        <begin position="629"/>
        <end position="694"/>
    </location>
</feature>
<feature type="region of interest" description="Disordered" evidence="12">
    <location>
        <begin position="432"/>
        <end position="572"/>
    </location>
</feature>
<feature type="compositionally biased region" description="Low complexity" evidence="12">
    <location>
        <begin position="834"/>
        <end position="852"/>
    </location>
</feature>
<comment type="similarity">
    <text evidence="4">Belongs to the SLA1 family.</text>
</comment>
<feature type="compositionally biased region" description="Pro residues" evidence="12">
    <location>
        <begin position="171"/>
        <end position="181"/>
    </location>
</feature>
<gene>
    <name evidence="14" type="ORF">BDA99DRAFT_530620</name>
</gene>
<dbReference type="InterPro" id="IPR036028">
    <property type="entry name" value="SH3-like_dom_sf"/>
</dbReference>
<evidence type="ECO:0000313" key="14">
    <source>
        <dbReference type="EMBL" id="KAI9243333.1"/>
    </source>
</evidence>
<proteinExistence type="inferred from homology"/>
<feature type="region of interest" description="Disordered" evidence="12">
    <location>
        <begin position="318"/>
        <end position="369"/>
    </location>
</feature>
<keyword evidence="15" id="KW-1185">Reference proteome</keyword>
<feature type="compositionally biased region" description="Basic and acidic residues" evidence="12">
    <location>
        <begin position="784"/>
        <end position="797"/>
    </location>
</feature>
<evidence type="ECO:0000259" key="13">
    <source>
        <dbReference type="PROSITE" id="PS50002"/>
    </source>
</evidence>
<feature type="compositionally biased region" description="Low complexity" evidence="12">
    <location>
        <begin position="438"/>
        <end position="447"/>
    </location>
</feature>
<feature type="compositionally biased region" description="Polar residues" evidence="12">
    <location>
        <begin position="1245"/>
        <end position="1254"/>
    </location>
</feature>
<evidence type="ECO:0000256" key="2">
    <source>
        <dbReference type="ARBA" id="ARBA00004134"/>
    </source>
</evidence>
<dbReference type="Gene3D" id="2.30.30.700">
    <property type="entry name" value="SLA1 homology domain 1"/>
    <property type="match status" value="1"/>
</dbReference>
<keyword evidence="9" id="KW-0009">Actin-binding</keyword>
<dbReference type="GO" id="GO:0003779">
    <property type="term" value="F:actin binding"/>
    <property type="evidence" value="ECO:0007669"/>
    <property type="project" value="UniProtKB-KW"/>
</dbReference>
<feature type="compositionally biased region" description="Pro residues" evidence="12">
    <location>
        <begin position="643"/>
        <end position="652"/>
    </location>
</feature>
<evidence type="ECO:0000256" key="4">
    <source>
        <dbReference type="ARBA" id="ARBA00007948"/>
    </source>
</evidence>
<protein>
    <recommendedName>
        <fullName evidence="5">Actin cytoskeleton-regulatory complex protein SLA1</fullName>
    </recommendedName>
</protein>
<dbReference type="PROSITE" id="PS50002">
    <property type="entry name" value="SH3"/>
    <property type="match status" value="3"/>
</dbReference>
<dbReference type="GO" id="GO:0005886">
    <property type="term" value="C:plasma membrane"/>
    <property type="evidence" value="ECO:0007669"/>
    <property type="project" value="UniProtKB-SubCell"/>
</dbReference>
<dbReference type="GO" id="GO:0030674">
    <property type="term" value="F:protein-macromolecule adaptor activity"/>
    <property type="evidence" value="ECO:0007669"/>
    <property type="project" value="InterPro"/>
</dbReference>
<dbReference type="InterPro" id="IPR007131">
    <property type="entry name" value="SHD1"/>
</dbReference>
<reference evidence="14" key="2">
    <citation type="submission" date="2023-02" db="EMBL/GenBank/DDBJ databases">
        <authorList>
            <consortium name="DOE Joint Genome Institute"/>
            <person name="Mondo S.J."/>
            <person name="Chang Y."/>
            <person name="Wang Y."/>
            <person name="Ahrendt S."/>
            <person name="Andreopoulos W."/>
            <person name="Barry K."/>
            <person name="Beard J."/>
            <person name="Benny G.L."/>
            <person name="Blankenship S."/>
            <person name="Bonito G."/>
            <person name="Cuomo C."/>
            <person name="Desiro A."/>
            <person name="Gervers K.A."/>
            <person name="Hundley H."/>
            <person name="Kuo A."/>
            <person name="LaButti K."/>
            <person name="Lang B.F."/>
            <person name="Lipzen A."/>
            <person name="O'Donnell K."/>
            <person name="Pangilinan J."/>
            <person name="Reynolds N."/>
            <person name="Sandor L."/>
            <person name="Smith M.W."/>
            <person name="Tsang A."/>
            <person name="Grigoriev I.V."/>
            <person name="Stajich J.E."/>
            <person name="Spatafora J.W."/>
        </authorList>
    </citation>
    <scope>NUCLEOTIDE SEQUENCE</scope>
    <source>
        <strain evidence="14">RSA 2281</strain>
    </source>
</reference>
<feature type="compositionally biased region" description="Pro residues" evidence="12">
    <location>
        <begin position="898"/>
        <end position="907"/>
    </location>
</feature>
<feature type="compositionally biased region" description="Polar residues" evidence="12">
    <location>
        <begin position="527"/>
        <end position="555"/>
    </location>
</feature>
<dbReference type="SMART" id="SM00326">
    <property type="entry name" value="SH3"/>
    <property type="match status" value="3"/>
</dbReference>